<dbReference type="EMBL" id="JAKWBI020000228">
    <property type="protein sequence ID" value="KAJ2898500.1"/>
    <property type="molecule type" value="Genomic_DNA"/>
</dbReference>
<reference evidence="1" key="1">
    <citation type="submission" date="2022-07" db="EMBL/GenBank/DDBJ databases">
        <title>Draft genome sequence of Zalerion maritima ATCC 34329, a (micro)plastics degrading marine fungus.</title>
        <authorList>
            <person name="Paco A."/>
            <person name="Goncalves M.F.M."/>
            <person name="Rocha-Santos T.A.P."/>
            <person name="Alves A."/>
        </authorList>
    </citation>
    <scope>NUCLEOTIDE SEQUENCE</scope>
    <source>
        <strain evidence="1">ATCC 34329</strain>
    </source>
</reference>
<dbReference type="Proteomes" id="UP001201980">
    <property type="component" value="Unassembled WGS sequence"/>
</dbReference>
<organism evidence="1 2">
    <name type="scientific">Zalerion maritima</name>
    <dbReference type="NCBI Taxonomy" id="339359"/>
    <lineage>
        <taxon>Eukaryota</taxon>
        <taxon>Fungi</taxon>
        <taxon>Dikarya</taxon>
        <taxon>Ascomycota</taxon>
        <taxon>Pezizomycotina</taxon>
        <taxon>Sordariomycetes</taxon>
        <taxon>Lulworthiomycetidae</taxon>
        <taxon>Lulworthiales</taxon>
        <taxon>Lulworthiaceae</taxon>
        <taxon>Zalerion</taxon>
    </lineage>
</organism>
<name>A0AAD5RNJ9_9PEZI</name>
<sequence length="140" mass="15548">MGFSAGAIICAWVMKMSLARKNRKMREAEDGTGSFYVSTALAGSPFHKKTPLEMALTDRILTRFNKPRSFSRESSHLILINFYAQAGARQRVDVPVLDIPDLRVEGSSPEWRNPDAGAQWGLMLAPGYFGKAANQDNVRD</sequence>
<accession>A0AAD5RNJ9</accession>
<evidence type="ECO:0000313" key="1">
    <source>
        <dbReference type="EMBL" id="KAJ2898500.1"/>
    </source>
</evidence>
<dbReference type="AlphaFoldDB" id="A0AAD5RNJ9"/>
<keyword evidence="2" id="KW-1185">Reference proteome</keyword>
<proteinExistence type="predicted"/>
<gene>
    <name evidence="1" type="ORF">MKZ38_003850</name>
</gene>
<protein>
    <submittedName>
        <fullName evidence="1">Mandelate racemase/muconate lactonizing protein-like protein</fullName>
    </submittedName>
</protein>
<comment type="caution">
    <text evidence="1">The sequence shown here is derived from an EMBL/GenBank/DDBJ whole genome shotgun (WGS) entry which is preliminary data.</text>
</comment>
<evidence type="ECO:0000313" key="2">
    <source>
        <dbReference type="Proteomes" id="UP001201980"/>
    </source>
</evidence>